<keyword evidence="3" id="KW-0520">NAD</keyword>
<dbReference type="RefSeq" id="WP_343751321.1">
    <property type="nucleotide sequence ID" value="NZ_BAAADM010000020.1"/>
</dbReference>
<dbReference type="InterPro" id="IPR036291">
    <property type="entry name" value="NAD(P)-bd_dom_sf"/>
</dbReference>
<comment type="caution">
    <text evidence="7">The sequence shown here is derived from an EMBL/GenBank/DDBJ whole genome shotgun (WGS) entry which is preliminary data.</text>
</comment>
<gene>
    <name evidence="7" type="ORF">GCM10008983_07860</name>
</gene>
<evidence type="ECO:0000256" key="1">
    <source>
        <dbReference type="ARBA" id="ARBA00005854"/>
    </source>
</evidence>
<dbReference type="InterPro" id="IPR029753">
    <property type="entry name" value="D-isomer_DH_CS"/>
</dbReference>
<dbReference type="PROSITE" id="PS00671">
    <property type="entry name" value="D_2_HYDROXYACID_DH_3"/>
    <property type="match status" value="1"/>
</dbReference>
<evidence type="ECO:0000259" key="6">
    <source>
        <dbReference type="Pfam" id="PF02826"/>
    </source>
</evidence>
<dbReference type="PANTHER" id="PTHR42789:SF1">
    <property type="entry name" value="D-ISOMER SPECIFIC 2-HYDROXYACID DEHYDROGENASE FAMILY PROTEIN (AFU_ORTHOLOGUE AFUA_6G10090)"/>
    <property type="match status" value="1"/>
</dbReference>
<dbReference type="PANTHER" id="PTHR42789">
    <property type="entry name" value="D-ISOMER SPECIFIC 2-HYDROXYACID DEHYDROGENASE FAMILY PROTEIN (AFU_ORTHOLOGUE AFUA_6G10090)"/>
    <property type="match status" value="1"/>
</dbReference>
<proteinExistence type="inferred from homology"/>
<sequence length="322" mass="35457">MKVAIIYEGHEHIPKEGIKLLESSNYDLLKVSNPNDILENSRLQECNAIMVRGATINKKIIDSLPYLKIIARCGVGVDNIDIQAASDNDVYVCNVPDANFVSVSEHVTGLIMNLSRRFLTMDRGVRTGNFNIRNTSIGRELRGKTIGIIGYGRIGQLVAKKCIYGFDMEALVFDPYVDSSLTEDLTMVQTMDDILIHSDFVTLHLPYNQKLHHLIDKSSLEKMKTTACLINCARGGLVDEEALAEAVKYGDIAGAGIDVYEVEPPSSHSDLLHLENVILTPHIGATTEEALFFMATGAAEEIKHVLEGNGPSNCINQEIIEV</sequence>
<dbReference type="Proteomes" id="UP001501459">
    <property type="component" value="Unassembled WGS sequence"/>
</dbReference>
<accession>A0ABN0Z5D3</accession>
<dbReference type="EMBL" id="BAAADM010000020">
    <property type="protein sequence ID" value="GAA0433708.1"/>
    <property type="molecule type" value="Genomic_DNA"/>
</dbReference>
<reference evidence="7 8" key="1">
    <citation type="journal article" date="2019" name="Int. J. Syst. Evol. Microbiol.">
        <title>The Global Catalogue of Microorganisms (GCM) 10K type strain sequencing project: providing services to taxonomists for standard genome sequencing and annotation.</title>
        <authorList>
            <consortium name="The Broad Institute Genomics Platform"/>
            <consortium name="The Broad Institute Genome Sequencing Center for Infectious Disease"/>
            <person name="Wu L."/>
            <person name="Ma J."/>
        </authorList>
    </citation>
    <scope>NUCLEOTIDE SEQUENCE [LARGE SCALE GENOMIC DNA]</scope>
    <source>
        <strain evidence="7 8">JCM 12149</strain>
    </source>
</reference>
<comment type="similarity">
    <text evidence="1 4">Belongs to the D-isomer specific 2-hydroxyacid dehydrogenase family.</text>
</comment>
<evidence type="ECO:0000256" key="3">
    <source>
        <dbReference type="ARBA" id="ARBA00023027"/>
    </source>
</evidence>
<evidence type="ECO:0000313" key="8">
    <source>
        <dbReference type="Proteomes" id="UP001501459"/>
    </source>
</evidence>
<evidence type="ECO:0000256" key="4">
    <source>
        <dbReference type="RuleBase" id="RU003719"/>
    </source>
</evidence>
<feature type="domain" description="D-isomer specific 2-hydroxyacid dehydrogenase catalytic" evidence="5">
    <location>
        <begin position="12"/>
        <end position="316"/>
    </location>
</feature>
<dbReference type="CDD" id="cd12173">
    <property type="entry name" value="PGDH_4"/>
    <property type="match status" value="1"/>
</dbReference>
<evidence type="ECO:0000313" key="7">
    <source>
        <dbReference type="EMBL" id="GAA0433708.1"/>
    </source>
</evidence>
<keyword evidence="8" id="KW-1185">Reference proteome</keyword>
<dbReference type="InterPro" id="IPR050857">
    <property type="entry name" value="D-2-hydroxyacid_DH"/>
</dbReference>
<evidence type="ECO:0000259" key="5">
    <source>
        <dbReference type="Pfam" id="PF00389"/>
    </source>
</evidence>
<dbReference type="InterPro" id="IPR006140">
    <property type="entry name" value="D-isomer_DH_NAD-bd"/>
</dbReference>
<dbReference type="Pfam" id="PF00389">
    <property type="entry name" value="2-Hacid_dh"/>
    <property type="match status" value="1"/>
</dbReference>
<evidence type="ECO:0008006" key="9">
    <source>
        <dbReference type="Google" id="ProtNLM"/>
    </source>
</evidence>
<organism evidence="7 8">
    <name type="scientific">Lentibacillus halophilus</name>
    <dbReference type="NCBI Taxonomy" id="295065"/>
    <lineage>
        <taxon>Bacteria</taxon>
        <taxon>Bacillati</taxon>
        <taxon>Bacillota</taxon>
        <taxon>Bacilli</taxon>
        <taxon>Bacillales</taxon>
        <taxon>Bacillaceae</taxon>
        <taxon>Lentibacillus</taxon>
    </lineage>
</organism>
<feature type="domain" description="D-isomer specific 2-hydroxyacid dehydrogenase NAD-binding" evidence="6">
    <location>
        <begin position="109"/>
        <end position="284"/>
    </location>
</feature>
<dbReference type="SUPFAM" id="SSF51735">
    <property type="entry name" value="NAD(P)-binding Rossmann-fold domains"/>
    <property type="match status" value="1"/>
</dbReference>
<name>A0ABN0Z5D3_9BACI</name>
<keyword evidence="2 4" id="KW-0560">Oxidoreductase</keyword>
<evidence type="ECO:0000256" key="2">
    <source>
        <dbReference type="ARBA" id="ARBA00023002"/>
    </source>
</evidence>
<dbReference type="SUPFAM" id="SSF52283">
    <property type="entry name" value="Formate/glycerate dehydrogenase catalytic domain-like"/>
    <property type="match status" value="1"/>
</dbReference>
<protein>
    <recommendedName>
        <fullName evidence="9">D-3-phosphoglycerate dehydrogenase</fullName>
    </recommendedName>
</protein>
<dbReference type="Gene3D" id="3.40.50.720">
    <property type="entry name" value="NAD(P)-binding Rossmann-like Domain"/>
    <property type="match status" value="2"/>
</dbReference>
<dbReference type="Pfam" id="PF02826">
    <property type="entry name" value="2-Hacid_dh_C"/>
    <property type="match status" value="1"/>
</dbReference>
<dbReference type="InterPro" id="IPR006139">
    <property type="entry name" value="D-isomer_2_OHA_DH_cat_dom"/>
</dbReference>